<evidence type="ECO:0000256" key="1">
    <source>
        <dbReference type="ARBA" id="ARBA00009947"/>
    </source>
</evidence>
<feature type="compositionally biased region" description="Basic and acidic residues" evidence="3">
    <location>
        <begin position="109"/>
        <end position="124"/>
    </location>
</feature>
<feature type="compositionally biased region" description="Basic and acidic residues" evidence="3">
    <location>
        <begin position="1"/>
        <end position="12"/>
    </location>
</feature>
<dbReference type="EMBL" id="LR877146">
    <property type="protein sequence ID" value="CAD2213765.1"/>
    <property type="molecule type" value="Genomic_DNA"/>
</dbReference>
<dbReference type="VEuPathDB" id="TriTrypDB:ADEAN_000120800"/>
<dbReference type="AlphaFoldDB" id="S9VLK3"/>
<evidence type="ECO:0000256" key="2">
    <source>
        <dbReference type="RuleBase" id="RU003876"/>
    </source>
</evidence>
<dbReference type="Gene3D" id="3.30.1120.90">
    <property type="entry name" value="Nucleosome assembly protein"/>
    <property type="match status" value="1"/>
</dbReference>
<feature type="region of interest" description="Disordered" evidence="3">
    <location>
        <begin position="353"/>
        <end position="404"/>
    </location>
</feature>
<feature type="compositionally biased region" description="Acidic residues" evidence="3">
    <location>
        <begin position="356"/>
        <end position="371"/>
    </location>
</feature>
<dbReference type="OrthoDB" id="27325at2759"/>
<evidence type="ECO:0000313" key="5">
    <source>
        <dbReference type="Proteomes" id="UP000515908"/>
    </source>
</evidence>
<evidence type="ECO:0000313" key="4">
    <source>
        <dbReference type="EMBL" id="CAD2213765.1"/>
    </source>
</evidence>
<dbReference type="InterPro" id="IPR002164">
    <property type="entry name" value="NAP_family"/>
</dbReference>
<dbReference type="Gene3D" id="1.20.5.1500">
    <property type="match status" value="1"/>
</dbReference>
<dbReference type="GO" id="GO:0005634">
    <property type="term" value="C:nucleus"/>
    <property type="evidence" value="ECO:0007669"/>
    <property type="project" value="InterPro"/>
</dbReference>
<dbReference type="PANTHER" id="PTHR11875">
    <property type="entry name" value="TESTIS-SPECIFIC Y-ENCODED PROTEIN"/>
    <property type="match status" value="1"/>
</dbReference>
<dbReference type="GO" id="GO:0006334">
    <property type="term" value="P:nucleosome assembly"/>
    <property type="evidence" value="ECO:0007669"/>
    <property type="project" value="InterPro"/>
</dbReference>
<reference evidence="4 5" key="1">
    <citation type="submission" date="2020-08" db="EMBL/GenBank/DDBJ databases">
        <authorList>
            <person name="Newling K."/>
            <person name="Davey J."/>
            <person name="Forrester S."/>
        </authorList>
    </citation>
    <scope>NUCLEOTIDE SEQUENCE [LARGE SCALE GENOMIC DNA]</scope>
    <source>
        <strain evidence="5">Crithidia deanei Carvalho (ATCC PRA-265)</strain>
    </source>
</reference>
<feature type="region of interest" description="Disordered" evidence="3">
    <location>
        <begin position="106"/>
        <end position="129"/>
    </location>
</feature>
<dbReference type="SUPFAM" id="SSF143113">
    <property type="entry name" value="NAP-like"/>
    <property type="match status" value="1"/>
</dbReference>
<gene>
    <name evidence="4" type="ORF">ADEAN_000120800</name>
</gene>
<dbReference type="Pfam" id="PF00956">
    <property type="entry name" value="NAP"/>
    <property type="match status" value="1"/>
</dbReference>
<organism evidence="4 5">
    <name type="scientific">Angomonas deanei</name>
    <dbReference type="NCBI Taxonomy" id="59799"/>
    <lineage>
        <taxon>Eukaryota</taxon>
        <taxon>Discoba</taxon>
        <taxon>Euglenozoa</taxon>
        <taxon>Kinetoplastea</taxon>
        <taxon>Metakinetoplastina</taxon>
        <taxon>Trypanosomatida</taxon>
        <taxon>Trypanosomatidae</taxon>
        <taxon>Strigomonadinae</taxon>
        <taxon>Angomonas</taxon>
    </lineage>
</organism>
<keyword evidence="5" id="KW-1185">Reference proteome</keyword>
<name>S9VLK3_9TRYP</name>
<protein>
    <submittedName>
        <fullName evidence="4">Nucleosome assembly protein (NAP), putative</fullName>
    </submittedName>
</protein>
<comment type="similarity">
    <text evidence="1 2">Belongs to the nucleosome assembly protein (NAP) family.</text>
</comment>
<dbReference type="InterPro" id="IPR037231">
    <property type="entry name" value="NAP-like_sf"/>
</dbReference>
<sequence>MPAKAHYVDPHARAPPTDSESEDEEDLVDLLELMKDLTVDERRQIYALKGLLNDFREVRKQFLKESHALEEAQRTSTNPLLERRRQIVNGESDITEEELTRAKAMLAKSGDDDKPETEEKEKKKGVQIKDPALEKNEAALLKAAEDPNGGIPGFWLGALMNSNEVGGIITERDVDALKHLTNIEMRNLDGEPGSFALVFTFSKNEYFTNETLTKTYLMEFDEYDDDYQVADVKGDIINWTSPKQNLTVITKQKKQRSKKTKEIRVVEKQEKCDSFFNFFKKPKLLAMDQEGDDYQPEDGDDSEDDDMFLQQEMDMDVEVAQVLSEQIIPQAATYYSGKNIDQVARAIMKQFGAFGQEDEDEEEEDEEEDDAAPGQFAGMATRGRGRGAAGRGRGGDQQQDCKQQ</sequence>
<feature type="region of interest" description="Disordered" evidence="3">
    <location>
        <begin position="1"/>
        <end position="26"/>
    </location>
</feature>
<dbReference type="Proteomes" id="UP000515908">
    <property type="component" value="Chromosome 02"/>
</dbReference>
<evidence type="ECO:0000256" key="3">
    <source>
        <dbReference type="SAM" id="MobiDB-lite"/>
    </source>
</evidence>
<accession>S9VLK3</accession>
<proteinExistence type="inferred from homology"/>